<organism evidence="2 3">
    <name type="scientific">Burkholderia lata (strain ATCC 17760 / DSM 23089 / LMG 22485 / NCIMB 9086 / R18194 / 383)</name>
    <dbReference type="NCBI Taxonomy" id="482957"/>
    <lineage>
        <taxon>Bacteria</taxon>
        <taxon>Pseudomonadati</taxon>
        <taxon>Pseudomonadota</taxon>
        <taxon>Betaproteobacteria</taxon>
        <taxon>Burkholderiales</taxon>
        <taxon>Burkholderiaceae</taxon>
        <taxon>Burkholderia</taxon>
        <taxon>Burkholderia cepacia complex</taxon>
    </lineage>
</organism>
<protein>
    <submittedName>
        <fullName evidence="2">Type VI secretion protein ImpA</fullName>
    </submittedName>
</protein>
<dbReference type="AlphaFoldDB" id="A0A6P2PDP6"/>
<gene>
    <name evidence="2" type="ORF">BLA23254_05005</name>
</gene>
<dbReference type="Proteomes" id="UP000494218">
    <property type="component" value="Unassembled WGS sequence"/>
</dbReference>
<accession>A0A6P2PDP6</accession>
<evidence type="ECO:0000313" key="3">
    <source>
        <dbReference type="Proteomes" id="UP000494218"/>
    </source>
</evidence>
<proteinExistence type="predicted"/>
<evidence type="ECO:0000256" key="1">
    <source>
        <dbReference type="SAM" id="Phobius"/>
    </source>
</evidence>
<feature type="transmembrane region" description="Helical" evidence="1">
    <location>
        <begin position="106"/>
        <end position="124"/>
    </location>
</feature>
<reference evidence="2 3" key="1">
    <citation type="submission" date="2019-09" db="EMBL/GenBank/DDBJ databases">
        <authorList>
            <person name="Depoorter E."/>
        </authorList>
    </citation>
    <scope>NUCLEOTIDE SEQUENCE [LARGE SCALE GENOMIC DNA]</scope>
    <source>
        <strain evidence="2">LMG 23254</strain>
    </source>
</reference>
<keyword evidence="1" id="KW-1133">Transmembrane helix</keyword>
<keyword evidence="1" id="KW-0812">Transmembrane</keyword>
<dbReference type="Gene3D" id="2.30.110.50">
    <property type="match status" value="1"/>
</dbReference>
<name>A0A6P2PDP6_BURL3</name>
<keyword evidence="1" id="KW-0472">Membrane</keyword>
<evidence type="ECO:0000313" key="2">
    <source>
        <dbReference type="EMBL" id="VWC05190.1"/>
    </source>
</evidence>
<sequence>MRRKSCGRFKGGLIQQDRLLKVDTPLGPDVLLPQHAAGLSQIGRHYDFTLDVLSTRSDVKLKSRIPDGSNEVRRVDAGAQEASHARLSRNDQELGRQTRYLMKKTHFLVLILGALLLGVVLASHNGNARSTLDNRNGMNSSLTVIRLGDPKDSDLNGPGASVDNHPSGTSFYQHDWMRGNLGTVKFMQGTHGFVLDNVLSAVGSADKDVPGGIYTWNINFGVSPEQADTHEAALARMTKLFQDLRANGWVRYIDVSSPRLTGKQAWDYMKTYSIYSLDSAYTPTIEEWKAAVKEMPRWVFYADGAYLEISLSEKNMGGFVGKTTYLLTARIRNEYAFYGLGYFRGNAEKIRNWKTLLPAELQKYHAKRIATEAALKGQGYTIDTAYQDPPIQALK</sequence>
<dbReference type="EMBL" id="CABVPW010000026">
    <property type="protein sequence ID" value="VWC05190.1"/>
    <property type="molecule type" value="Genomic_DNA"/>
</dbReference>